<protein>
    <recommendedName>
        <fullName evidence="1">Nucleoside phosphorylase domain-containing protein</fullName>
    </recommendedName>
</protein>
<evidence type="ECO:0000313" key="3">
    <source>
        <dbReference type="Proteomes" id="UP000253940"/>
    </source>
</evidence>
<evidence type="ECO:0000259" key="1">
    <source>
        <dbReference type="Pfam" id="PF01048"/>
    </source>
</evidence>
<reference evidence="2 3" key="1">
    <citation type="submission" date="2018-07" db="EMBL/GenBank/DDBJ databases">
        <title>Genome sequencing of Moraxellaceae gen. HYN0046.</title>
        <authorList>
            <person name="Kim M."/>
            <person name="Yi H."/>
        </authorList>
    </citation>
    <scope>NUCLEOTIDE SEQUENCE [LARGE SCALE GENOMIC DNA]</scope>
    <source>
        <strain evidence="2 3">HYN0046</strain>
    </source>
</reference>
<dbReference type="InterPro" id="IPR035994">
    <property type="entry name" value="Nucleoside_phosphorylase_sf"/>
</dbReference>
<keyword evidence="3" id="KW-1185">Reference proteome</keyword>
<dbReference type="PANTHER" id="PTHR21234:SF42">
    <property type="entry name" value="PHOSPHORYLASE SUPERFAMILY PROTEIN"/>
    <property type="match status" value="1"/>
</dbReference>
<dbReference type="OrthoDB" id="6677713at2"/>
<dbReference type="InterPro" id="IPR000845">
    <property type="entry name" value="Nucleoside_phosphorylase_d"/>
</dbReference>
<feature type="domain" description="Nucleoside phosphorylase" evidence="1">
    <location>
        <begin position="280"/>
        <end position="349"/>
    </location>
</feature>
<accession>A0A345P871</accession>
<dbReference type="Gene3D" id="3.40.50.1580">
    <property type="entry name" value="Nucleoside phosphorylase domain"/>
    <property type="match status" value="1"/>
</dbReference>
<dbReference type="KEGG" id="mbah:HYN46_11890"/>
<dbReference type="SUPFAM" id="SSF53167">
    <property type="entry name" value="Purine and uridine phosphorylases"/>
    <property type="match status" value="1"/>
</dbReference>
<feature type="domain" description="Nucleoside phosphorylase" evidence="1">
    <location>
        <begin position="60"/>
        <end position="152"/>
    </location>
</feature>
<proteinExistence type="predicted"/>
<dbReference type="Pfam" id="PF01048">
    <property type="entry name" value="PNP_UDP_1"/>
    <property type="match status" value="2"/>
</dbReference>
<dbReference type="PANTHER" id="PTHR21234">
    <property type="entry name" value="PURINE NUCLEOSIDE PHOSPHORYLASE"/>
    <property type="match status" value="1"/>
</dbReference>
<dbReference type="GO" id="GO:0003824">
    <property type="term" value="F:catalytic activity"/>
    <property type="evidence" value="ECO:0007669"/>
    <property type="project" value="InterPro"/>
</dbReference>
<dbReference type="RefSeq" id="WP_114899588.1">
    <property type="nucleotide sequence ID" value="NZ_CP031222.1"/>
</dbReference>
<evidence type="ECO:0000313" key="2">
    <source>
        <dbReference type="EMBL" id="AXI03480.1"/>
    </source>
</evidence>
<dbReference type="Proteomes" id="UP000253940">
    <property type="component" value="Chromosome"/>
</dbReference>
<sequence>MRHSIISRDFIQTFKKTALCVTLGLTALMTGCASLSSHERVSSSLQSAVGKHCLTECNPRLGIMAAFGQEAELLLAQMQDKSTVLINGKSFTTGTLRGVPVVLVLSGISMSNAVMTSQLLFDHYNVRQLVFSGIAGGTNSQYHVGDVVVAQSWLAPNEVYYANSTAIPAPCGKANDLTCLGLKLMPDVPPYADGIFLRETNVLNAKNSQQEALIDTYSGKAIVHGEMRADYPVDPQMLVVANGLKVTTTLEPICTSPTSCRTPNLVMGRRGISSGAFLANAKYRDYLEKNVQADCVDMETAGVAHVAYANQIPFIAFRSLSDLAGADANPDVGAFFASGVAQRNSAKLTMAFVEAWAPNVK</sequence>
<dbReference type="CDD" id="cd09008">
    <property type="entry name" value="MTAN"/>
    <property type="match status" value="1"/>
</dbReference>
<organism evidence="2 3">
    <name type="scientific">Aquirhabdus parva</name>
    <dbReference type="NCBI Taxonomy" id="2283318"/>
    <lineage>
        <taxon>Bacteria</taxon>
        <taxon>Pseudomonadati</taxon>
        <taxon>Pseudomonadota</taxon>
        <taxon>Gammaproteobacteria</taxon>
        <taxon>Moraxellales</taxon>
        <taxon>Moraxellaceae</taxon>
        <taxon>Aquirhabdus</taxon>
    </lineage>
</organism>
<name>A0A345P871_9GAMM</name>
<gene>
    <name evidence="2" type="ORF">HYN46_11890</name>
</gene>
<dbReference type="GO" id="GO:0009116">
    <property type="term" value="P:nucleoside metabolic process"/>
    <property type="evidence" value="ECO:0007669"/>
    <property type="project" value="InterPro"/>
</dbReference>
<dbReference type="EMBL" id="CP031222">
    <property type="protein sequence ID" value="AXI03480.1"/>
    <property type="molecule type" value="Genomic_DNA"/>
</dbReference>
<dbReference type="AlphaFoldDB" id="A0A345P871"/>
<dbReference type="PROSITE" id="PS51257">
    <property type="entry name" value="PROKAR_LIPOPROTEIN"/>
    <property type="match status" value="1"/>
</dbReference>